<dbReference type="Proteomes" id="UP000654604">
    <property type="component" value="Unassembled WGS sequence"/>
</dbReference>
<dbReference type="Gene3D" id="3.40.50.720">
    <property type="entry name" value="NAD(P)-binding Rossmann-like Domain"/>
    <property type="match status" value="1"/>
</dbReference>
<evidence type="ECO:0000313" key="5">
    <source>
        <dbReference type="Proteomes" id="UP000654604"/>
    </source>
</evidence>
<evidence type="ECO:0000256" key="1">
    <source>
        <dbReference type="ARBA" id="ARBA00006484"/>
    </source>
</evidence>
<comment type="similarity">
    <text evidence="1 3">Belongs to the short-chain dehydrogenases/reductases (SDR) family.</text>
</comment>
<dbReference type="PANTHER" id="PTHR42901">
    <property type="entry name" value="ALCOHOL DEHYDROGENASE"/>
    <property type="match status" value="1"/>
</dbReference>
<dbReference type="Pfam" id="PF00106">
    <property type="entry name" value="adh_short"/>
    <property type="match status" value="1"/>
</dbReference>
<dbReference type="RefSeq" id="WP_193801883.1">
    <property type="nucleotide sequence ID" value="NZ_JADEWC010000039.1"/>
</dbReference>
<keyword evidence="5" id="KW-1185">Reference proteome</keyword>
<sequence>MNNKTALITGASSGIGKAFAEELAQRNYNLIIIARTTEALNNIKKDLENKHQISVKVITQDLTLPNACQDIYEQLKQENITIDLLINNAGFGDYGLFCDRPLDKQLKMIQLNISALVALTHLFLQDMKKRKGGDIINVGSIAGYQPLPYLSVYAASKAFVLSFSEALWAENKDFGINILALCPGPTESNFGEVAEFELNQNNGDISLAKAEDVVKDALDALSQKKSNNVTGGFVNQIIVNLPRFLPRELLLKAVEKQFKK</sequence>
<protein>
    <submittedName>
        <fullName evidence="4">SDR family oxidoreductase</fullName>
    </submittedName>
</protein>
<dbReference type="InterPro" id="IPR036291">
    <property type="entry name" value="NAD(P)-bd_dom_sf"/>
</dbReference>
<dbReference type="SUPFAM" id="SSF51735">
    <property type="entry name" value="NAD(P)-binding Rossmann-fold domains"/>
    <property type="match status" value="1"/>
</dbReference>
<proteinExistence type="inferred from homology"/>
<dbReference type="PANTHER" id="PTHR42901:SF1">
    <property type="entry name" value="ALCOHOL DEHYDROGENASE"/>
    <property type="match status" value="1"/>
</dbReference>
<dbReference type="EMBL" id="JADEWC010000039">
    <property type="protein sequence ID" value="MBE9223658.1"/>
    <property type="molecule type" value="Genomic_DNA"/>
</dbReference>
<evidence type="ECO:0000256" key="3">
    <source>
        <dbReference type="RuleBase" id="RU000363"/>
    </source>
</evidence>
<comment type="caution">
    <text evidence="4">The sequence shown here is derived from an EMBL/GenBank/DDBJ whole genome shotgun (WGS) entry which is preliminary data.</text>
</comment>
<name>A0ABR9V6X4_9CHRO</name>
<keyword evidence="2" id="KW-0560">Oxidoreductase</keyword>
<evidence type="ECO:0000256" key="2">
    <source>
        <dbReference type="ARBA" id="ARBA00023002"/>
    </source>
</evidence>
<dbReference type="InterPro" id="IPR002347">
    <property type="entry name" value="SDR_fam"/>
</dbReference>
<dbReference type="PRINTS" id="PR00080">
    <property type="entry name" value="SDRFAMILY"/>
</dbReference>
<reference evidence="4 5" key="1">
    <citation type="submission" date="2020-10" db="EMBL/GenBank/DDBJ databases">
        <authorList>
            <person name="Castelo-Branco R."/>
            <person name="Eusebio N."/>
            <person name="Adriana R."/>
            <person name="Vieira A."/>
            <person name="Brugerolle De Fraissinette N."/>
            <person name="Rezende De Castro R."/>
            <person name="Schneider M.P."/>
            <person name="Vasconcelos V."/>
            <person name="Leao P.N."/>
        </authorList>
    </citation>
    <scope>NUCLEOTIDE SEQUENCE [LARGE SCALE GENOMIC DNA]</scope>
    <source>
        <strain evidence="4 5">LEGE 03274</strain>
    </source>
</reference>
<dbReference type="PIRSF" id="PIRSF000126">
    <property type="entry name" value="11-beta-HSD1"/>
    <property type="match status" value="1"/>
</dbReference>
<dbReference type="PRINTS" id="PR00081">
    <property type="entry name" value="GDHRDH"/>
</dbReference>
<evidence type="ECO:0000313" key="4">
    <source>
        <dbReference type="EMBL" id="MBE9223658.1"/>
    </source>
</evidence>
<accession>A0ABR9V6X4</accession>
<organism evidence="4 5">
    <name type="scientific">Cyanobacterium stanieri LEGE 03274</name>
    <dbReference type="NCBI Taxonomy" id="1828756"/>
    <lineage>
        <taxon>Bacteria</taxon>
        <taxon>Bacillati</taxon>
        <taxon>Cyanobacteriota</taxon>
        <taxon>Cyanophyceae</taxon>
        <taxon>Oscillatoriophycideae</taxon>
        <taxon>Chroococcales</taxon>
        <taxon>Geminocystaceae</taxon>
        <taxon>Cyanobacterium</taxon>
    </lineage>
</organism>
<gene>
    <name evidence="4" type="ORF">IQ215_13220</name>
</gene>
<dbReference type="CDD" id="cd05356">
    <property type="entry name" value="17beta-HSD1_like_SDR_c"/>
    <property type="match status" value="1"/>
</dbReference>